<feature type="domain" description="Calcineurin-like phosphoesterase" evidence="4">
    <location>
        <begin position="1"/>
        <end position="153"/>
    </location>
</feature>
<dbReference type="CDD" id="cd00841">
    <property type="entry name" value="MPP_YfcE"/>
    <property type="match status" value="1"/>
</dbReference>
<proteinExistence type="inferred from homology"/>
<accession>X1F813</accession>
<dbReference type="EMBL" id="BARU01000829">
    <property type="protein sequence ID" value="GAH25509.1"/>
    <property type="molecule type" value="Genomic_DNA"/>
</dbReference>
<dbReference type="PROSITE" id="PS01269">
    <property type="entry name" value="UPF0025"/>
    <property type="match status" value="1"/>
</dbReference>
<dbReference type="AlphaFoldDB" id="X1F813"/>
<keyword evidence="2" id="KW-0479">Metal-binding</keyword>
<evidence type="ECO:0000313" key="5">
    <source>
        <dbReference type="EMBL" id="GAH25509.1"/>
    </source>
</evidence>
<comment type="caution">
    <text evidence="5">The sequence shown here is derived from an EMBL/GenBank/DDBJ whole genome shotgun (WGS) entry which is preliminary data.</text>
</comment>
<keyword evidence="3" id="KW-0378">Hydrolase</keyword>
<dbReference type="InterPro" id="IPR024654">
    <property type="entry name" value="Calcineurin-like_PHP_lpxH"/>
</dbReference>
<dbReference type="InterPro" id="IPR000979">
    <property type="entry name" value="Phosphodiesterase_MJ0936/Vps29"/>
</dbReference>
<dbReference type="GO" id="GO:0016787">
    <property type="term" value="F:hydrolase activity"/>
    <property type="evidence" value="ECO:0007669"/>
    <property type="project" value="UniProtKB-KW"/>
</dbReference>
<sequence>MKIGIISDTHDNLPQIRKAVEIFNREKVELVLHAGDFVSPFTFLEFKNLNCPLKGVFGNNDGDKLYLQEKFKGIGEIYPAPYETNIDHKNIIILHKEKLIDALAESQKYDVIIYGHTHRTDLRKIGKTIIINPGECGGWLTGKSTIALLDLTNLKAKIIDLAGKMQ</sequence>
<organism evidence="5">
    <name type="scientific">marine sediment metagenome</name>
    <dbReference type="NCBI Taxonomy" id="412755"/>
    <lineage>
        <taxon>unclassified sequences</taxon>
        <taxon>metagenomes</taxon>
        <taxon>ecological metagenomes</taxon>
    </lineage>
</organism>
<dbReference type="Pfam" id="PF12850">
    <property type="entry name" value="Metallophos_2"/>
    <property type="match status" value="1"/>
</dbReference>
<protein>
    <recommendedName>
        <fullName evidence="4">Calcineurin-like phosphoesterase domain-containing protein</fullName>
    </recommendedName>
</protein>
<dbReference type="SUPFAM" id="SSF56300">
    <property type="entry name" value="Metallo-dependent phosphatases"/>
    <property type="match status" value="1"/>
</dbReference>
<dbReference type="NCBIfam" id="TIGR00040">
    <property type="entry name" value="yfcE"/>
    <property type="match status" value="1"/>
</dbReference>
<evidence type="ECO:0000256" key="2">
    <source>
        <dbReference type="ARBA" id="ARBA00022723"/>
    </source>
</evidence>
<dbReference type="InterPro" id="IPR041802">
    <property type="entry name" value="MPP_YfcE"/>
</dbReference>
<dbReference type="PANTHER" id="PTHR43165">
    <property type="entry name" value="METALLOPHOSPHOESTERASE"/>
    <property type="match status" value="1"/>
</dbReference>
<dbReference type="InterPro" id="IPR053193">
    <property type="entry name" value="MetalloPDE_YfcE-like"/>
</dbReference>
<dbReference type="GO" id="GO:0046872">
    <property type="term" value="F:metal ion binding"/>
    <property type="evidence" value="ECO:0007669"/>
    <property type="project" value="UniProtKB-KW"/>
</dbReference>
<dbReference type="PANTHER" id="PTHR43165:SF1">
    <property type="entry name" value="PHOSPHODIESTERASE MJ0936"/>
    <property type="match status" value="1"/>
</dbReference>
<evidence type="ECO:0000256" key="3">
    <source>
        <dbReference type="ARBA" id="ARBA00022801"/>
    </source>
</evidence>
<evidence type="ECO:0000256" key="1">
    <source>
        <dbReference type="ARBA" id="ARBA00008950"/>
    </source>
</evidence>
<dbReference type="InterPro" id="IPR020935">
    <property type="entry name" value="PdiEstase_YfcE_CS"/>
</dbReference>
<name>X1F813_9ZZZZ</name>
<gene>
    <name evidence="5" type="ORF">S03H2_02475</name>
</gene>
<reference evidence="5" key="1">
    <citation type="journal article" date="2014" name="Front. Microbiol.">
        <title>High frequency of phylogenetically diverse reductive dehalogenase-homologous genes in deep subseafloor sedimentary metagenomes.</title>
        <authorList>
            <person name="Kawai M."/>
            <person name="Futagami T."/>
            <person name="Toyoda A."/>
            <person name="Takaki Y."/>
            <person name="Nishi S."/>
            <person name="Hori S."/>
            <person name="Arai W."/>
            <person name="Tsubouchi T."/>
            <person name="Morono Y."/>
            <person name="Uchiyama I."/>
            <person name="Ito T."/>
            <person name="Fujiyama A."/>
            <person name="Inagaki F."/>
            <person name="Takami H."/>
        </authorList>
    </citation>
    <scope>NUCLEOTIDE SEQUENCE</scope>
    <source>
        <strain evidence="5">Expedition CK06-06</strain>
    </source>
</reference>
<dbReference type="InterPro" id="IPR029052">
    <property type="entry name" value="Metallo-depent_PP-like"/>
</dbReference>
<evidence type="ECO:0000259" key="4">
    <source>
        <dbReference type="Pfam" id="PF12850"/>
    </source>
</evidence>
<dbReference type="Gene3D" id="3.60.21.10">
    <property type="match status" value="1"/>
</dbReference>
<comment type="similarity">
    <text evidence="1">Belongs to the metallophosphoesterase superfamily. YfcE family.</text>
</comment>